<evidence type="ECO:0000259" key="9">
    <source>
        <dbReference type="Pfam" id="PF13231"/>
    </source>
</evidence>
<evidence type="ECO:0000256" key="2">
    <source>
        <dbReference type="ARBA" id="ARBA00022475"/>
    </source>
</evidence>
<dbReference type="InterPro" id="IPR050297">
    <property type="entry name" value="LipidA_mod_glycosyltrf_83"/>
</dbReference>
<feature type="transmembrane region" description="Helical" evidence="8">
    <location>
        <begin position="212"/>
        <end position="231"/>
    </location>
</feature>
<evidence type="ECO:0000313" key="10">
    <source>
        <dbReference type="EMBL" id="MDR6537411.1"/>
    </source>
</evidence>
<dbReference type="RefSeq" id="WP_309903307.1">
    <property type="nucleotide sequence ID" value="NZ_JAVDRF010000006.1"/>
</dbReference>
<gene>
    <name evidence="10" type="ORF">J2739_003188</name>
</gene>
<accession>A0ABU1NG61</accession>
<proteinExistence type="predicted"/>
<comment type="caution">
    <text evidence="10">The sequence shown here is derived from an EMBL/GenBank/DDBJ whole genome shotgun (WGS) entry which is preliminary data.</text>
</comment>
<keyword evidence="2" id="KW-1003">Cell membrane</keyword>
<keyword evidence="11" id="KW-1185">Reference proteome</keyword>
<dbReference type="Proteomes" id="UP001184230">
    <property type="component" value="Unassembled WGS sequence"/>
</dbReference>
<dbReference type="PANTHER" id="PTHR33908:SF3">
    <property type="entry name" value="UNDECAPRENYL PHOSPHATE-ALPHA-4-AMINO-4-DEOXY-L-ARABINOSE ARABINOSYL TRANSFERASE"/>
    <property type="match status" value="1"/>
</dbReference>
<feature type="transmembrane region" description="Helical" evidence="8">
    <location>
        <begin position="12"/>
        <end position="30"/>
    </location>
</feature>
<keyword evidence="6 8" id="KW-1133">Transmembrane helix</keyword>
<evidence type="ECO:0000256" key="5">
    <source>
        <dbReference type="ARBA" id="ARBA00022692"/>
    </source>
</evidence>
<name>A0ABU1NG61_9BURK</name>
<feature type="domain" description="Glycosyltransferase RgtA/B/C/D-like" evidence="9">
    <location>
        <begin position="66"/>
        <end position="229"/>
    </location>
</feature>
<sequence length="520" mass="56057">MKAARESLGRAQAGVALVCLFSWLAATAWLRPLMSPDEGRYAGVAFEMLRSGDWLVPRLDGMPFFHKPPLFYWISAAAMGLLGTSEWPARLPSMVGAMLASGGLFLFLRRWSDPARANLATLVLATMPFFYVGAQFANLDMLVAGCISATLLLAAHAALSKGQGGAWRSALAGAFVFAALGVLAKGLIGLVLPGLIFLAWCAAIRRPRLAGLMAWPPGWALLLAIMVPWFAAVELRHPGFLDYFVLTQHVRRFASGGFNGEHPFWFYLPVIGVLTLPWIAWAAAALRPSRGPRAPLSEVDWLMWAWCAGIVLFFSLPRSKLIGYVLPALPPLAYLIATAALAASRKGGRWAAAPRATAIVAGLACIAGVAWLGLQSAPSGQRLRLPAGEAVGPADRVLMLGAYYYELPFYWRLQQPVQVSADWTPATVALHDDWRKELYEAGRFDPERSAALLVDVRRLPAALCVPQATWLIGASGAPAVLPWLAQARLVAVEGDTAVWQFAGSATGDPACLQPTERVLP</sequence>
<feature type="transmembrane region" description="Helical" evidence="8">
    <location>
        <begin position="322"/>
        <end position="344"/>
    </location>
</feature>
<feature type="transmembrane region" description="Helical" evidence="8">
    <location>
        <begin position="171"/>
        <end position="200"/>
    </location>
</feature>
<evidence type="ECO:0000256" key="4">
    <source>
        <dbReference type="ARBA" id="ARBA00022679"/>
    </source>
</evidence>
<feature type="transmembrane region" description="Helical" evidence="8">
    <location>
        <begin position="264"/>
        <end position="286"/>
    </location>
</feature>
<keyword evidence="3" id="KW-0328">Glycosyltransferase</keyword>
<dbReference type="InterPro" id="IPR038731">
    <property type="entry name" value="RgtA/B/C-like"/>
</dbReference>
<protein>
    <submittedName>
        <fullName evidence="10">4-amino-4-deoxy-L-arabinose transferase-like glycosyltransferase</fullName>
    </submittedName>
</protein>
<evidence type="ECO:0000256" key="6">
    <source>
        <dbReference type="ARBA" id="ARBA00022989"/>
    </source>
</evidence>
<keyword evidence="5 8" id="KW-0812">Transmembrane</keyword>
<feature type="transmembrane region" description="Helical" evidence="8">
    <location>
        <begin position="94"/>
        <end position="111"/>
    </location>
</feature>
<feature type="transmembrane region" description="Helical" evidence="8">
    <location>
        <begin position="298"/>
        <end position="316"/>
    </location>
</feature>
<organism evidence="10 11">
    <name type="scientific">Variovorax soli</name>
    <dbReference type="NCBI Taxonomy" id="376815"/>
    <lineage>
        <taxon>Bacteria</taxon>
        <taxon>Pseudomonadati</taxon>
        <taxon>Pseudomonadota</taxon>
        <taxon>Betaproteobacteria</taxon>
        <taxon>Burkholderiales</taxon>
        <taxon>Comamonadaceae</taxon>
        <taxon>Variovorax</taxon>
    </lineage>
</organism>
<evidence type="ECO:0000256" key="7">
    <source>
        <dbReference type="ARBA" id="ARBA00023136"/>
    </source>
</evidence>
<keyword evidence="4" id="KW-0808">Transferase</keyword>
<feature type="transmembrane region" description="Helical" evidence="8">
    <location>
        <begin position="356"/>
        <end position="374"/>
    </location>
</feature>
<evidence type="ECO:0000256" key="8">
    <source>
        <dbReference type="SAM" id="Phobius"/>
    </source>
</evidence>
<dbReference type="EMBL" id="JAVDRF010000006">
    <property type="protein sequence ID" value="MDR6537411.1"/>
    <property type="molecule type" value="Genomic_DNA"/>
</dbReference>
<evidence type="ECO:0000256" key="1">
    <source>
        <dbReference type="ARBA" id="ARBA00004651"/>
    </source>
</evidence>
<keyword evidence="7 8" id="KW-0472">Membrane</keyword>
<evidence type="ECO:0000313" key="11">
    <source>
        <dbReference type="Proteomes" id="UP001184230"/>
    </source>
</evidence>
<comment type="subcellular location">
    <subcellularLocation>
        <location evidence="1">Cell membrane</location>
        <topology evidence="1">Multi-pass membrane protein</topology>
    </subcellularLocation>
</comment>
<dbReference type="PANTHER" id="PTHR33908">
    <property type="entry name" value="MANNOSYLTRANSFERASE YKCB-RELATED"/>
    <property type="match status" value="1"/>
</dbReference>
<dbReference type="Pfam" id="PF13231">
    <property type="entry name" value="PMT_2"/>
    <property type="match status" value="1"/>
</dbReference>
<feature type="transmembrane region" description="Helical" evidence="8">
    <location>
        <begin position="117"/>
        <end position="134"/>
    </location>
</feature>
<evidence type="ECO:0000256" key="3">
    <source>
        <dbReference type="ARBA" id="ARBA00022676"/>
    </source>
</evidence>
<reference evidence="10 11" key="1">
    <citation type="submission" date="2023-07" db="EMBL/GenBank/DDBJ databases">
        <title>Sorghum-associated microbial communities from plants grown in Nebraska, USA.</title>
        <authorList>
            <person name="Schachtman D."/>
        </authorList>
    </citation>
    <scope>NUCLEOTIDE SEQUENCE [LARGE SCALE GENOMIC DNA]</scope>
    <source>
        <strain evidence="10 11">DS1781</strain>
    </source>
</reference>